<evidence type="ECO:0000256" key="2">
    <source>
        <dbReference type="SAM" id="MobiDB-lite"/>
    </source>
</evidence>
<keyword evidence="3" id="KW-1133">Transmembrane helix</keyword>
<gene>
    <name evidence="5" type="ORF">PHATRDRAFT_45835</name>
</gene>
<sequence>MNEKDLTAENRGPPKKHVWLFHSMAATPWPYMVFLPTVFIFLIAFGWTREDIIEDEVASIWIPTKGSYAKDLDYGAQLGRDDLAISSFAAMAIARDGKNLFTESRLEEIRARMEAAEGTTVTHNGVTYTWQDMCALNSFPYEFPCARLSPMDLFQEARWFFDETSKITWYNEVLQNLLVKPRIPRFGVMTESCASPASDVCDFIVALRTNPTLVGQPAETANPLLLFSDIGNMEMSDPCRICIEENYQSQIEQLFSLAKPVFQVLSAELQRALQVGFANDTEGSAQVGAMLSKTAQLAQSITIEDVKDFYQYFVTRGVYASLGAPAYIAGYQQLLPLIELCNPAFGLTCPSTSVPNTTEAEAALLAHADNSFSPVSTAGAPFPFWSESNGTGNLFAGSNPVSGSGVDMSGEMLSIVGYLDLLNFGQDDWNPLYSNGYLDPVTPDPTWSALVERNPLFNWFMASVTEADPGLVCGNDVLTGTDTPSPEFNAATAGAMAQATSRWCTQYDLPTAEEPEGTFTKQHFARMWYDLLIASDSFLGVTEGEDDPYTWTTGQGCGYNLGGERDPYTGRDEQSILFNASRELYFIDEGETIGVVSRNLLFGDVTPRVGDYSFENPLQEVGLVQSLYASLRPPGIVERVRNCNRPGGAVDISVEDAEDILKLYKEEMENIWSRGWDDDNAGEVQFVGFFDDNGVIGTTGRMLQQITLDNTTLTTISILLIALFSVLFLFSLDWVESRVLITLVGVALVVLSFFAALGFAILIGVKISVTIAWTLPFVILGLGVDDMYIVLLSIKKQGGYREHHYLKAMKEVIVPVTMTSLVNACMFAMMNISDIPAVYLSAQCALYSVILLYLAIITCFPAYCYLDMKRQAAGRKDVFFCLKQENAPSEGKAEDFRNTFLYDKFYKPLVLGSARTRMFTHTLIMLGTVALFGVGIYGITEREVGLGLEDFFPSSNQANTWATTRTEALASWSMGMNWGNIEYTDPDTQMKMIKQFESVVETPHVAEVDTKQLWMANFLIWNSRMCLDNFDRSEFAELECGRDQFHNETQSSCEATWVPNQFGLRQKIIVNPTDEMCYPNEGGICRSGSSMHPADLEDMGILDPDSVRDEVYCPVVSDWTDEKWQFCLTQWRAKTGFSGGRFLLDDPQGSETDCTGVYEKDEALTWPIPFSSGPTMYSFDMFSHEETLVMMDETRTFCDDDPDLQCWLTGIAFDYWTQISSFFWYDGIFTVLVELGGYSTLVGFFISFVFLFTKLSIEGLYSRRKIFFGSLIGAGLIAMTIILTLISVVGLSVLAGVSLTGFSNMSFVLSVGFAVEYSVHIIARWLRANSSYSTSLSRVQFTMSFLMLPTFMSFVSSTIGVVCLAFTEFNFNQTFFFKPLIIVMFTSYFFGCWWLPAFLTYLDFDIVKMGKSAGIESEYLSTSTSPALRAAGKELDDDDEGESTPVDEEPRKEHEASSEEDP</sequence>
<feature type="transmembrane region" description="Helical" evidence="3">
    <location>
        <begin position="1267"/>
        <end position="1295"/>
    </location>
</feature>
<dbReference type="KEGG" id="pti:PHATRDRAFT_45835"/>
<feature type="transmembrane region" description="Helical" evidence="3">
    <location>
        <begin position="29"/>
        <end position="47"/>
    </location>
</feature>
<dbReference type="eggNOG" id="KOG1935">
    <property type="taxonomic scope" value="Eukaryota"/>
</dbReference>
<dbReference type="Proteomes" id="UP000000759">
    <property type="component" value="Chromosome 8"/>
</dbReference>
<feature type="transmembrane region" description="Helical" evidence="3">
    <location>
        <begin position="845"/>
        <end position="866"/>
    </location>
</feature>
<feature type="transmembrane region" description="Helical" evidence="3">
    <location>
        <begin position="739"/>
        <end position="765"/>
    </location>
</feature>
<evidence type="ECO:0000259" key="4">
    <source>
        <dbReference type="PROSITE" id="PS50156"/>
    </source>
</evidence>
<keyword evidence="3" id="KW-0472">Membrane</keyword>
<feature type="transmembrane region" description="Helical" evidence="3">
    <location>
        <begin position="1346"/>
        <end position="1367"/>
    </location>
</feature>
<dbReference type="HOGENOM" id="CLU_250710_0_0_1"/>
<dbReference type="InParanoid" id="B7FYV4"/>
<dbReference type="PROSITE" id="PS50156">
    <property type="entry name" value="SSD"/>
    <property type="match status" value="1"/>
</dbReference>
<evidence type="ECO:0000256" key="1">
    <source>
        <dbReference type="ARBA" id="ARBA00005585"/>
    </source>
</evidence>
<accession>B7FYV4</accession>
<dbReference type="EMBL" id="CM000611">
    <property type="protein sequence ID" value="EEC48424.1"/>
    <property type="molecule type" value="Genomic_DNA"/>
</dbReference>
<dbReference type="STRING" id="556484.B7FYV4"/>
<dbReference type="PANTHER" id="PTHR10796:SF92">
    <property type="entry name" value="PATCHED-RELATED, ISOFORM A"/>
    <property type="match status" value="1"/>
</dbReference>
<evidence type="ECO:0000313" key="5">
    <source>
        <dbReference type="EMBL" id="EEC48424.1"/>
    </source>
</evidence>
<dbReference type="Pfam" id="PF12349">
    <property type="entry name" value="Sterol-sensing"/>
    <property type="match status" value="1"/>
</dbReference>
<dbReference type="InterPro" id="IPR053958">
    <property type="entry name" value="HMGCR/SNAP/NPC1-like_SSD"/>
</dbReference>
<feature type="transmembrane region" description="Helical" evidence="3">
    <location>
        <begin position="1235"/>
        <end position="1255"/>
    </location>
</feature>
<evidence type="ECO:0000256" key="3">
    <source>
        <dbReference type="SAM" id="Phobius"/>
    </source>
</evidence>
<feature type="transmembrane region" description="Helical" evidence="3">
    <location>
        <begin position="771"/>
        <end position="791"/>
    </location>
</feature>
<reference evidence="6" key="2">
    <citation type="submission" date="2008-08" db="EMBL/GenBank/DDBJ databases">
        <authorList>
            <consortium name="Diatom Consortium"/>
            <person name="Grigoriev I."/>
            <person name="Grimwood J."/>
            <person name="Kuo A."/>
            <person name="Otillar R.P."/>
            <person name="Salamov A."/>
            <person name="Detter J.C."/>
            <person name="Lindquist E."/>
            <person name="Shapiro H."/>
            <person name="Lucas S."/>
            <person name="Glavina del Rio T."/>
            <person name="Pitluck S."/>
            <person name="Rokhsar D."/>
            <person name="Bowler C."/>
        </authorList>
    </citation>
    <scope>GENOME REANNOTATION</scope>
    <source>
        <strain evidence="6">CCAP 1055/1</strain>
    </source>
</reference>
<dbReference type="OrthoDB" id="6510177at2759"/>
<evidence type="ECO:0000313" key="6">
    <source>
        <dbReference type="Proteomes" id="UP000000759"/>
    </source>
</evidence>
<feature type="transmembrane region" description="Helical" evidence="3">
    <location>
        <begin position="713"/>
        <end position="732"/>
    </location>
</feature>
<reference evidence="5 6" key="1">
    <citation type="journal article" date="2008" name="Nature">
        <title>The Phaeodactylum genome reveals the evolutionary history of diatom genomes.</title>
        <authorList>
            <person name="Bowler C."/>
            <person name="Allen A.E."/>
            <person name="Badger J.H."/>
            <person name="Grimwood J."/>
            <person name="Jabbari K."/>
            <person name="Kuo A."/>
            <person name="Maheswari U."/>
            <person name="Martens C."/>
            <person name="Maumus F."/>
            <person name="Otillar R.P."/>
            <person name="Rayko E."/>
            <person name="Salamov A."/>
            <person name="Vandepoele K."/>
            <person name="Beszteri B."/>
            <person name="Gruber A."/>
            <person name="Heijde M."/>
            <person name="Katinka M."/>
            <person name="Mock T."/>
            <person name="Valentin K."/>
            <person name="Verret F."/>
            <person name="Berges J.A."/>
            <person name="Brownlee C."/>
            <person name="Cadoret J.P."/>
            <person name="Chiovitti A."/>
            <person name="Choi C.J."/>
            <person name="Coesel S."/>
            <person name="De Martino A."/>
            <person name="Detter J.C."/>
            <person name="Durkin C."/>
            <person name="Falciatore A."/>
            <person name="Fournet J."/>
            <person name="Haruta M."/>
            <person name="Huysman M.J."/>
            <person name="Jenkins B.D."/>
            <person name="Jiroutova K."/>
            <person name="Jorgensen R.E."/>
            <person name="Joubert Y."/>
            <person name="Kaplan A."/>
            <person name="Kroger N."/>
            <person name="Kroth P.G."/>
            <person name="La Roche J."/>
            <person name="Lindquist E."/>
            <person name="Lommer M."/>
            <person name="Martin-Jezequel V."/>
            <person name="Lopez P.J."/>
            <person name="Lucas S."/>
            <person name="Mangogna M."/>
            <person name="McGinnis K."/>
            <person name="Medlin L.K."/>
            <person name="Montsant A."/>
            <person name="Oudot-Le Secq M.P."/>
            <person name="Napoli C."/>
            <person name="Obornik M."/>
            <person name="Parker M.S."/>
            <person name="Petit J.L."/>
            <person name="Porcel B.M."/>
            <person name="Poulsen N."/>
            <person name="Robison M."/>
            <person name="Rychlewski L."/>
            <person name="Rynearson T.A."/>
            <person name="Schmutz J."/>
            <person name="Shapiro H."/>
            <person name="Siaut M."/>
            <person name="Stanley M."/>
            <person name="Sussman M.R."/>
            <person name="Taylor A.R."/>
            <person name="Vardi A."/>
            <person name="von Dassow P."/>
            <person name="Vyverman W."/>
            <person name="Willis A."/>
            <person name="Wyrwicz L.S."/>
            <person name="Rokhsar D.S."/>
            <person name="Weissenbach J."/>
            <person name="Armbrust E.V."/>
            <person name="Green B.R."/>
            <person name="Van de Peer Y."/>
            <person name="Grigoriev I.V."/>
        </authorList>
    </citation>
    <scope>NUCLEOTIDE SEQUENCE [LARGE SCALE GENOMIC DNA]</scope>
    <source>
        <strain evidence="5 6">CCAP 1055/1</strain>
    </source>
</reference>
<feature type="region of interest" description="Disordered" evidence="2">
    <location>
        <begin position="1431"/>
        <end position="1462"/>
    </location>
</feature>
<feature type="transmembrane region" description="Helical" evidence="3">
    <location>
        <begin position="812"/>
        <end position="833"/>
    </location>
</feature>
<dbReference type="InterPro" id="IPR051697">
    <property type="entry name" value="Patched_domain-protein"/>
</dbReference>
<feature type="compositionally biased region" description="Acidic residues" evidence="2">
    <location>
        <begin position="1435"/>
        <end position="1447"/>
    </location>
</feature>
<comment type="similarity">
    <text evidence="1">Belongs to the patched family.</text>
</comment>
<dbReference type="PANTHER" id="PTHR10796">
    <property type="entry name" value="PATCHED-RELATED"/>
    <property type="match status" value="1"/>
</dbReference>
<name>B7FYV4_PHATC</name>
<keyword evidence="6" id="KW-1185">Reference proteome</keyword>
<proteinExistence type="inferred from homology"/>
<dbReference type="RefSeq" id="XP_002180233.1">
    <property type="nucleotide sequence ID" value="XM_002180197.1"/>
</dbReference>
<feature type="domain" description="SSD" evidence="4">
    <location>
        <begin position="710"/>
        <end position="866"/>
    </location>
</feature>
<dbReference type="InterPro" id="IPR000731">
    <property type="entry name" value="SSD"/>
</dbReference>
<dbReference type="Gene3D" id="1.20.1640.10">
    <property type="entry name" value="Multidrug efflux transporter AcrB transmembrane domain"/>
    <property type="match status" value="2"/>
</dbReference>
<organism evidence="5 6">
    <name type="scientific">Phaeodactylum tricornutum (strain CCAP 1055/1)</name>
    <dbReference type="NCBI Taxonomy" id="556484"/>
    <lineage>
        <taxon>Eukaryota</taxon>
        <taxon>Sar</taxon>
        <taxon>Stramenopiles</taxon>
        <taxon>Ochrophyta</taxon>
        <taxon>Bacillariophyta</taxon>
        <taxon>Bacillariophyceae</taxon>
        <taxon>Bacillariophycidae</taxon>
        <taxon>Naviculales</taxon>
        <taxon>Phaeodactylaceae</taxon>
        <taxon>Phaeodactylum</taxon>
    </lineage>
</organism>
<feature type="transmembrane region" description="Helical" evidence="3">
    <location>
        <begin position="918"/>
        <end position="939"/>
    </location>
</feature>
<feature type="compositionally biased region" description="Basic and acidic residues" evidence="2">
    <location>
        <begin position="1448"/>
        <end position="1462"/>
    </location>
</feature>
<protein>
    <recommendedName>
        <fullName evidence="4">SSD domain-containing protein</fullName>
    </recommendedName>
</protein>
<dbReference type="GeneID" id="7201088"/>
<dbReference type="SUPFAM" id="SSF82866">
    <property type="entry name" value="Multidrug efflux transporter AcrB transmembrane domain"/>
    <property type="match status" value="2"/>
</dbReference>
<keyword evidence="3" id="KW-0812">Transmembrane</keyword>
<feature type="transmembrane region" description="Helical" evidence="3">
    <location>
        <begin position="1379"/>
        <end position="1402"/>
    </location>
</feature>
<dbReference type="PaxDb" id="2850-Phatr45835"/>
<dbReference type="GO" id="GO:0016020">
    <property type="term" value="C:membrane"/>
    <property type="evidence" value="ECO:0007669"/>
    <property type="project" value="TreeGrafter"/>
</dbReference>